<dbReference type="Proteomes" id="UP000030665">
    <property type="component" value="Unassembled WGS sequence"/>
</dbReference>
<organism evidence="2 3">
    <name type="scientific">Trichuris trichiura</name>
    <name type="common">Whipworm</name>
    <name type="synonym">Trichocephalus trichiurus</name>
    <dbReference type="NCBI Taxonomy" id="36087"/>
    <lineage>
        <taxon>Eukaryota</taxon>
        <taxon>Metazoa</taxon>
        <taxon>Ecdysozoa</taxon>
        <taxon>Nematoda</taxon>
        <taxon>Enoplea</taxon>
        <taxon>Dorylaimia</taxon>
        <taxon>Trichinellida</taxon>
        <taxon>Trichuridae</taxon>
        <taxon>Trichuris</taxon>
    </lineage>
</organism>
<accession>A0A077ZNT2</accession>
<dbReference type="EMBL" id="HG807040">
    <property type="protein sequence ID" value="CDW60355.1"/>
    <property type="molecule type" value="Genomic_DNA"/>
</dbReference>
<reference evidence="2" key="1">
    <citation type="submission" date="2014-01" db="EMBL/GenBank/DDBJ databases">
        <authorList>
            <person name="Aslett M."/>
        </authorList>
    </citation>
    <scope>NUCLEOTIDE SEQUENCE</scope>
</reference>
<protein>
    <submittedName>
        <fullName evidence="2">Uncharacterized protein</fullName>
    </submittedName>
</protein>
<evidence type="ECO:0000313" key="2">
    <source>
        <dbReference type="EMBL" id="CDW60355.1"/>
    </source>
</evidence>
<gene>
    <name evidence="2" type="ORF">TTRE_0000872501</name>
</gene>
<feature type="region of interest" description="Disordered" evidence="1">
    <location>
        <begin position="102"/>
        <end position="122"/>
    </location>
</feature>
<dbReference type="OrthoDB" id="10446587at2759"/>
<evidence type="ECO:0000256" key="1">
    <source>
        <dbReference type="SAM" id="MobiDB-lite"/>
    </source>
</evidence>
<dbReference type="AlphaFoldDB" id="A0A077ZNT2"/>
<feature type="compositionally biased region" description="Polar residues" evidence="1">
    <location>
        <begin position="113"/>
        <end position="122"/>
    </location>
</feature>
<reference evidence="2" key="2">
    <citation type="submission" date="2014-03" db="EMBL/GenBank/DDBJ databases">
        <title>The whipworm genome and dual-species transcriptomics of an intimate host-pathogen interaction.</title>
        <authorList>
            <person name="Foth B.J."/>
            <person name="Tsai I.J."/>
            <person name="Reid A.J."/>
            <person name="Bancroft A.J."/>
            <person name="Nichol S."/>
            <person name="Tracey A."/>
            <person name="Holroyd N."/>
            <person name="Cotton J.A."/>
            <person name="Stanley E.J."/>
            <person name="Zarowiecki M."/>
            <person name="Liu J.Z."/>
            <person name="Huckvale T."/>
            <person name="Cooper P.J."/>
            <person name="Grencis R.K."/>
            <person name="Berriman M."/>
        </authorList>
    </citation>
    <scope>NUCLEOTIDE SEQUENCE [LARGE SCALE GENOMIC DNA]</scope>
</reference>
<sequence length="122" mass="13784">MSPKAIRRYKKTYGLDVDSSLPDEEVIDLMVKHCLSQSEDPNEIIRDSLRILRSSTPVDSGGEEECSDINVSVLNSTPFIEIREEYRAFGATTGTVINMDQSKDRKDKFCQHSKWSSPANDL</sequence>
<keyword evidence="3" id="KW-1185">Reference proteome</keyword>
<evidence type="ECO:0000313" key="3">
    <source>
        <dbReference type="Proteomes" id="UP000030665"/>
    </source>
</evidence>
<proteinExistence type="predicted"/>
<name>A0A077ZNT2_TRITR</name>